<evidence type="ECO:0000313" key="2">
    <source>
        <dbReference type="EMBL" id="VDO84659.1"/>
    </source>
</evidence>
<dbReference type="SUPFAM" id="SSF50630">
    <property type="entry name" value="Acid proteases"/>
    <property type="match status" value="1"/>
</dbReference>
<dbReference type="WBParaSite" id="HPBE_0001033101-mRNA-1">
    <property type="protein sequence ID" value="HPBE_0001033101-mRNA-1"/>
    <property type="gene ID" value="HPBE_0001033101"/>
</dbReference>
<dbReference type="AlphaFoldDB" id="A0A183FR92"/>
<dbReference type="Proteomes" id="UP000050761">
    <property type="component" value="Unassembled WGS sequence"/>
</dbReference>
<reference evidence="2 3" key="1">
    <citation type="submission" date="2018-11" db="EMBL/GenBank/DDBJ databases">
        <authorList>
            <consortium name="Pathogen Informatics"/>
        </authorList>
    </citation>
    <scope>NUCLEOTIDE SEQUENCE [LARGE SCALE GENOMIC DNA]</scope>
</reference>
<reference evidence="4" key="2">
    <citation type="submission" date="2019-09" db="UniProtKB">
        <authorList>
            <consortium name="WormBaseParasite"/>
        </authorList>
    </citation>
    <scope>IDENTIFICATION</scope>
</reference>
<evidence type="ECO:0000313" key="4">
    <source>
        <dbReference type="WBParaSite" id="HPBE_0001033101-mRNA-1"/>
    </source>
</evidence>
<dbReference type="EMBL" id="UZAH01026727">
    <property type="protein sequence ID" value="VDO84659.1"/>
    <property type="molecule type" value="Genomic_DNA"/>
</dbReference>
<gene>
    <name evidence="2" type="ORF">HPBE_LOCUS10332</name>
</gene>
<organism evidence="3 4">
    <name type="scientific">Heligmosomoides polygyrus</name>
    <name type="common">Parasitic roundworm</name>
    <dbReference type="NCBI Taxonomy" id="6339"/>
    <lineage>
        <taxon>Eukaryota</taxon>
        <taxon>Metazoa</taxon>
        <taxon>Ecdysozoa</taxon>
        <taxon>Nematoda</taxon>
        <taxon>Chromadorea</taxon>
        <taxon>Rhabditida</taxon>
        <taxon>Rhabditina</taxon>
        <taxon>Rhabditomorpha</taxon>
        <taxon>Strongyloidea</taxon>
        <taxon>Heligmosomidae</taxon>
        <taxon>Heligmosomoides</taxon>
    </lineage>
</organism>
<accession>A0A183FR92</accession>
<feature type="compositionally biased region" description="Polar residues" evidence="1">
    <location>
        <begin position="240"/>
        <end position="265"/>
    </location>
</feature>
<dbReference type="Gene3D" id="2.40.70.10">
    <property type="entry name" value="Acid Proteases"/>
    <property type="match status" value="1"/>
</dbReference>
<evidence type="ECO:0000256" key="1">
    <source>
        <dbReference type="SAM" id="MobiDB-lite"/>
    </source>
</evidence>
<protein>
    <submittedName>
        <fullName evidence="4">Peptidase A2 domain-containing protein</fullName>
    </submittedName>
</protein>
<proteinExistence type="predicted"/>
<dbReference type="Pfam" id="PF13975">
    <property type="entry name" value="gag-asp_proteas"/>
    <property type="match status" value="1"/>
</dbReference>
<dbReference type="InterPro" id="IPR021109">
    <property type="entry name" value="Peptidase_aspartic_dom_sf"/>
</dbReference>
<name>A0A183FR92_HELPZ</name>
<keyword evidence="3" id="KW-1185">Reference proteome</keyword>
<feature type="region of interest" description="Disordered" evidence="1">
    <location>
        <begin position="232"/>
        <end position="273"/>
    </location>
</feature>
<dbReference type="OrthoDB" id="5856985at2759"/>
<sequence>MPNSPEQAPAWLAGIPSAQSQQLQLLEQLMLPLMDQKPTTATVPAPVPMVYDPYGDLVRDLPVFNYEKDDENLLVDKLDNAAYKTYAEHVLPLKPTDIDLPTTIQNLVQLFGPKRTLIHRRFELLLSTCPPLTFCNVPFREFGNTIKKKFEDATMKDVDADSLKCLFFVAGLTDPSYSKMRLRLFNHFNRIKEGEPYPILDDFINECETFITLRSDNSRIKQKDVKATYRKISNKKPKASSVSGTTTAFGPTSSNEVSDSTQSRLGNRRNRRNFRCKNVAAPPHDARTYLKVRINGRNIRLQLDTGADISMISSRTWKAIGSPTTADSAIPVKTEDGSLMRILGCFSAHFTSPQTSLENSFYWCIQMPQYRQFKENITAEWRPIL</sequence>
<accession>A0A3P7Z3N9</accession>
<evidence type="ECO:0000313" key="3">
    <source>
        <dbReference type="Proteomes" id="UP000050761"/>
    </source>
</evidence>